<sequence>MLPPGVAPKIEKYEDKPPHSTSRELPSICSECSEPSSGSDKGLRSSSHGHACKLEDKRALQQRVHESVENKKSKMEEAQQQLAQEQTQRQQLQKEMAALKQVIRATEEVAKLKAAELATALKKHQDYIGQLLSERSQIGKKLQEVKADLITFLQNDRAQHDRAREQVLELDNELVKMTESLQAKERELAAAKAAAAAAVQAVQSASATAITVAGSPMLRTDTLNVAAITIQRFVRGMQARRRFEAARAAVLTIQCAARAWAARKLTMQLRREKAALTIQIAKLLQDKKALEQKVHELQSMLETVQDAAKLKATELATALKKHQDYIGQLMSERSRIDKKFQEMKADLITRLQNACAQRDEARGRVLELDNEYVKMTESLQAKERELAAANAAASAAAAVQAVQSASAGAITVAGSPMPATTPVAASTAANTMHSMFQKLQTSAPGYARNIAENISTLFTKEGAPLRTPPRAGVLHGDDDMRTPSVSGARAPGTRAATMQADERKEAGVLKHKVTATEDAAKLKATELATALKKHQDYIDQLMRECNKRMAANMTTWKSQGADEPHRRIFSLLTESCHMTRRLLEVKMLLGAGSGVKLDEAKEELDAQAAKREVPSDSTAASAAAGSSMPAASSVAGSTTAATTANGRPDVSAPVTPPNVTKSRSTLFTKDGSPLGTASLDEVHLRNKIRRSLSFSGVHAPGTGPESEADRRMREAQLKQVQILAEKRKVEEDKLLAALAAPLPTAVAASGQDAATGPIGMGFHRGRPVAAIVIFRYCLHARAFQADRTAIFDRIVSVIGQQVECGQEDNNCLSYWLSNTVTLLHMLNKHTKPASGYVNKARVGVAGGAVGATRSVLGAMFGSRSGASPGGLAHAEASIHSDDDGGFKQVEAKYPALLFKQQLDAIVQKIFPMIRDNVRKEISPMLSNCIYAPKTSGRTVARPMGAGPASGDKGAGQQAASHKSWMDLLHVFDTLLAVFKANVVPKVLVQALFKQLFRFINVQLFNQLLLRRERCSFSNGEYVKTGLEQVAHWINRAGADYIAGSWEELKYLRQAVTFLATVDKPKKSLEEITSDLCRVLSIQQLYRISTMYWDDKYNEETVSPDVLSRMKQAMVDSNSSAGHSFLLDDESGLPFQAADLLANMDDKVSSDCNCGRWEIVVHRVLLCLSPWRLQLGQYDKTQEEQTDGGPNFAFLEEELCFAAPAPQ</sequence>
<feature type="compositionally biased region" description="Polar residues" evidence="2">
    <location>
        <begin position="657"/>
        <end position="667"/>
    </location>
</feature>
<feature type="compositionally biased region" description="Low complexity" evidence="2">
    <location>
        <begin position="615"/>
        <end position="644"/>
    </location>
</feature>
<evidence type="ECO:0000259" key="3">
    <source>
        <dbReference type="PROSITE" id="PS51126"/>
    </source>
</evidence>
<feature type="compositionally biased region" description="Basic and acidic residues" evidence="2">
    <location>
        <begin position="9"/>
        <end position="22"/>
    </location>
</feature>
<name>A0AAD3DQA9_9CHLO</name>
<feature type="region of interest" description="Disordered" evidence="2">
    <location>
        <begin position="472"/>
        <end position="500"/>
    </location>
</feature>
<dbReference type="InterPro" id="IPR000048">
    <property type="entry name" value="IQ_motif_EF-hand-BS"/>
</dbReference>
<dbReference type="SMART" id="SM00015">
    <property type="entry name" value="IQ"/>
    <property type="match status" value="2"/>
</dbReference>
<dbReference type="AlphaFoldDB" id="A0AAD3DQA9"/>
<gene>
    <name evidence="4" type="ORF">Agub_g7337</name>
</gene>
<feature type="coiled-coil region" evidence="1">
    <location>
        <begin position="351"/>
        <end position="392"/>
    </location>
</feature>
<keyword evidence="1" id="KW-0175">Coiled coil</keyword>
<feature type="region of interest" description="Disordered" evidence="2">
    <location>
        <begin position="1"/>
        <end position="83"/>
    </location>
</feature>
<feature type="coiled-coil region" evidence="1">
    <location>
        <begin position="266"/>
        <end position="307"/>
    </location>
</feature>
<dbReference type="Gene3D" id="1.20.5.190">
    <property type="match status" value="1"/>
</dbReference>
<accession>A0AAD3DQA9</accession>
<dbReference type="InterPro" id="IPR052072">
    <property type="entry name" value="Vascular_dev_regulator"/>
</dbReference>
<dbReference type="PROSITE" id="PS51126">
    <property type="entry name" value="DILUTE"/>
    <property type="match status" value="1"/>
</dbReference>
<feature type="domain" description="Dilute" evidence="3">
    <location>
        <begin position="792"/>
        <end position="1116"/>
    </location>
</feature>
<feature type="coiled-coil region" evidence="1">
    <location>
        <begin position="153"/>
        <end position="201"/>
    </location>
</feature>
<reference evidence="4 5" key="1">
    <citation type="journal article" date="2021" name="Sci. Rep.">
        <title>Genome sequencing of the multicellular alga Astrephomene provides insights into convergent evolution of germ-soma differentiation.</title>
        <authorList>
            <person name="Yamashita S."/>
            <person name="Yamamoto K."/>
            <person name="Matsuzaki R."/>
            <person name="Suzuki S."/>
            <person name="Yamaguchi H."/>
            <person name="Hirooka S."/>
            <person name="Minakuchi Y."/>
            <person name="Miyagishima S."/>
            <person name="Kawachi M."/>
            <person name="Toyoda A."/>
            <person name="Nozaki H."/>
        </authorList>
    </citation>
    <scope>NUCLEOTIDE SEQUENCE [LARGE SCALE GENOMIC DNA]</scope>
    <source>
        <strain evidence="4 5">NIES-4017</strain>
    </source>
</reference>
<organism evidence="4 5">
    <name type="scientific">Astrephomene gubernaculifera</name>
    <dbReference type="NCBI Taxonomy" id="47775"/>
    <lineage>
        <taxon>Eukaryota</taxon>
        <taxon>Viridiplantae</taxon>
        <taxon>Chlorophyta</taxon>
        <taxon>core chlorophytes</taxon>
        <taxon>Chlorophyceae</taxon>
        <taxon>CS clade</taxon>
        <taxon>Chlamydomonadales</taxon>
        <taxon>Astrephomenaceae</taxon>
        <taxon>Astrephomene</taxon>
    </lineage>
</organism>
<evidence type="ECO:0000256" key="2">
    <source>
        <dbReference type="SAM" id="MobiDB-lite"/>
    </source>
</evidence>
<dbReference type="Pfam" id="PF01843">
    <property type="entry name" value="DIL"/>
    <property type="match status" value="1"/>
</dbReference>
<dbReference type="SUPFAM" id="SSF52540">
    <property type="entry name" value="P-loop containing nucleoside triphosphate hydrolases"/>
    <property type="match status" value="1"/>
</dbReference>
<proteinExistence type="predicted"/>
<evidence type="ECO:0000256" key="1">
    <source>
        <dbReference type="SAM" id="Coils"/>
    </source>
</evidence>
<dbReference type="EMBL" id="BMAR01000011">
    <property type="protein sequence ID" value="GFR45883.1"/>
    <property type="molecule type" value="Genomic_DNA"/>
</dbReference>
<dbReference type="InterPro" id="IPR002710">
    <property type="entry name" value="Dilute_dom"/>
</dbReference>
<dbReference type="PANTHER" id="PTHR16027:SF6">
    <property type="entry name" value="DILUTE DOMAIN-CONTAINING PROTEIN"/>
    <property type="match status" value="1"/>
</dbReference>
<comment type="caution">
    <text evidence="4">The sequence shown here is derived from an EMBL/GenBank/DDBJ whole genome shotgun (WGS) entry which is preliminary data.</text>
</comment>
<keyword evidence="5" id="KW-1185">Reference proteome</keyword>
<dbReference type="Proteomes" id="UP001054857">
    <property type="component" value="Unassembled WGS sequence"/>
</dbReference>
<dbReference type="PANTHER" id="PTHR16027">
    <property type="entry name" value="DILUTE DOMAIN-CONTAINING PROTEIN YPR089W"/>
    <property type="match status" value="1"/>
</dbReference>
<feature type="compositionally biased region" description="Low complexity" evidence="2">
    <location>
        <begin position="26"/>
        <end position="46"/>
    </location>
</feature>
<feature type="compositionally biased region" description="Basic and acidic residues" evidence="2">
    <location>
        <begin position="52"/>
        <end position="77"/>
    </location>
</feature>
<dbReference type="SMART" id="SM01132">
    <property type="entry name" value="DIL"/>
    <property type="match status" value="1"/>
</dbReference>
<dbReference type="PROSITE" id="PS50096">
    <property type="entry name" value="IQ"/>
    <property type="match status" value="2"/>
</dbReference>
<feature type="region of interest" description="Disordered" evidence="2">
    <location>
        <begin position="606"/>
        <end position="678"/>
    </location>
</feature>
<evidence type="ECO:0000313" key="4">
    <source>
        <dbReference type="EMBL" id="GFR45883.1"/>
    </source>
</evidence>
<protein>
    <recommendedName>
        <fullName evidence="3">Dilute domain-containing protein</fullName>
    </recommendedName>
</protein>
<evidence type="ECO:0000313" key="5">
    <source>
        <dbReference type="Proteomes" id="UP001054857"/>
    </source>
</evidence>
<dbReference type="Pfam" id="PF00612">
    <property type="entry name" value="IQ"/>
    <property type="match status" value="1"/>
</dbReference>
<dbReference type="InterPro" id="IPR027417">
    <property type="entry name" value="P-loop_NTPase"/>
</dbReference>